<dbReference type="AlphaFoldDB" id="A0A4S3JYU0"/>
<dbReference type="RefSeq" id="WP_210772648.1">
    <property type="nucleotide sequence ID" value="NZ_SOBT01000011.1"/>
</dbReference>
<evidence type="ECO:0000313" key="2">
    <source>
        <dbReference type="EMBL" id="TDU25667.1"/>
    </source>
</evidence>
<dbReference type="NCBIfam" id="TIGR02117">
    <property type="entry name" value="chp_urease_rgn"/>
    <property type="match status" value="1"/>
</dbReference>
<keyword evidence="1" id="KW-0732">Signal</keyword>
<accession>A0A4S3JYU0</accession>
<comment type="caution">
    <text evidence="2">The sequence shown here is derived from an EMBL/GenBank/DDBJ whole genome shotgun (WGS) entry which is preliminary data.</text>
</comment>
<name>A0A4S3JYU0_9GAMM</name>
<keyword evidence="3" id="KW-1185">Reference proteome</keyword>
<dbReference type="PROSITE" id="PS51257">
    <property type="entry name" value="PROKAR_LIPOPROTEIN"/>
    <property type="match status" value="1"/>
</dbReference>
<dbReference type="EMBL" id="SOBT01000011">
    <property type="protein sequence ID" value="TDU25667.1"/>
    <property type="molecule type" value="Genomic_DNA"/>
</dbReference>
<organism evidence="2 3">
    <name type="scientific">Panacagrimonas perspica</name>
    <dbReference type="NCBI Taxonomy" id="381431"/>
    <lineage>
        <taxon>Bacteria</taxon>
        <taxon>Pseudomonadati</taxon>
        <taxon>Pseudomonadota</taxon>
        <taxon>Gammaproteobacteria</taxon>
        <taxon>Nevskiales</taxon>
        <taxon>Nevskiaceae</taxon>
        <taxon>Panacagrimonas</taxon>
    </lineage>
</organism>
<gene>
    <name evidence="2" type="ORF">DFR24_4112</name>
</gene>
<protein>
    <submittedName>
        <fullName evidence="2">Uncharacterized protein (TIGR02117 family)</fullName>
    </submittedName>
</protein>
<reference evidence="2 3" key="1">
    <citation type="submission" date="2019-03" db="EMBL/GenBank/DDBJ databases">
        <title>Genomic Encyclopedia of Type Strains, Phase IV (KMG-IV): sequencing the most valuable type-strain genomes for metagenomic binning, comparative biology and taxonomic classification.</title>
        <authorList>
            <person name="Goeker M."/>
        </authorList>
    </citation>
    <scope>NUCLEOTIDE SEQUENCE [LARGE SCALE GENOMIC DNA]</scope>
    <source>
        <strain evidence="2 3">DSM 26377</strain>
    </source>
</reference>
<dbReference type="Pfam" id="PF09601">
    <property type="entry name" value="DUF2459"/>
    <property type="match status" value="1"/>
</dbReference>
<evidence type="ECO:0000313" key="3">
    <source>
        <dbReference type="Proteomes" id="UP000295341"/>
    </source>
</evidence>
<proteinExistence type="predicted"/>
<sequence length="202" mass="21322">MTRHAAVVVVAAAFVLLSACSGEPRAVQPRPGEASVASPRTIPVHIVNHGWHTGLVIPARALNAVLPDLGTRFGAPAFYEIGWGDKGFYQAQDITAGLALRALFRSPGTVMHVSAVPVAPQDSFPESQLASFCVSQEEIDALGQFLSGSFSHDDGGHLVPLSKGIYGDSQFFDAAGRYSAANTCNKWTAKALQSAGFDSILR</sequence>
<feature type="chain" id="PRO_5030100118" evidence="1">
    <location>
        <begin position="22"/>
        <end position="202"/>
    </location>
</feature>
<evidence type="ECO:0000256" key="1">
    <source>
        <dbReference type="SAM" id="SignalP"/>
    </source>
</evidence>
<dbReference type="Proteomes" id="UP000295341">
    <property type="component" value="Unassembled WGS sequence"/>
</dbReference>
<dbReference type="InterPro" id="IPR011727">
    <property type="entry name" value="CHP02117"/>
</dbReference>
<feature type="signal peptide" evidence="1">
    <location>
        <begin position="1"/>
        <end position="21"/>
    </location>
</feature>